<dbReference type="GO" id="GO:0031418">
    <property type="term" value="F:L-ascorbic acid binding"/>
    <property type="evidence" value="ECO:0007669"/>
    <property type="project" value="UniProtKB-KW"/>
</dbReference>
<comment type="similarity">
    <text evidence="2">Belongs to the TPA1 family.</text>
</comment>
<dbReference type="OrthoDB" id="430522at2759"/>
<evidence type="ECO:0000259" key="10">
    <source>
        <dbReference type="PROSITE" id="PS51471"/>
    </source>
</evidence>
<sequence length="626" mass="69255">MVTVDKAHEEGTKRQAAQDDGIASIKYPKTASSSSSSGSGSGSKRAHADTDFDARACFRPELFDEIDALTSEFANAKPYRHCCIAPFCDEQLLQGVRREMLERLHFTQKETDIFKYHQSGDLANLDGLPEAEKRQLPSLQRLRDAIYSQEFRDFVSKVTGCGPLSGSRTDMSTNRYKQRDHLLLHDDVIGDRRVSYIIYLPDPEINEGSGWAPEDGGHLELYPRESDDSWAPAVNPTRRLPPRWNQIVFFTVLPGQSHHSVEEVAGLDKERLSIQGWFHFPQPGEPGYAPDQMSQLWSAGAISTLSQIEAKRQRETGIAGDAFITYPETDVIDSDGKIELSAEDIAVLSKYMNPNYLTQKVMEQVAEKFADDSHIQLGEFMNKELATKLKTALEAVDAHDGMDGIRIPPHGTGERGRWHAFGPPVIRRYMRLDGPPMANAADKAEDEASKKSIAETENVVTDILAAIRDELFASAAYARWLSSITTLAISGHRNMARRFRCGLDYTLGTPDGTTSTTLDSVLCFVDQPEEWADGVVGGYECYVDGGGDGDEASNDGSVYRLTEDESILLTTPAAWNTLNIAMREPGVVKFVKYVSASAPGSRWDISSEYQVPATADDDDDEDGSDE</sequence>
<evidence type="ECO:0000256" key="8">
    <source>
        <dbReference type="ARBA" id="ARBA00047444"/>
    </source>
</evidence>
<protein>
    <submittedName>
        <fullName evidence="11">Component of NuA3 histone acetyltransferase complex</fullName>
    </submittedName>
</protein>
<evidence type="ECO:0000313" key="12">
    <source>
        <dbReference type="Proteomes" id="UP001149813"/>
    </source>
</evidence>
<dbReference type="InterPro" id="IPR043044">
    <property type="entry name" value="TPA1/Ofd1_C"/>
</dbReference>
<evidence type="ECO:0000256" key="5">
    <source>
        <dbReference type="ARBA" id="ARBA00022964"/>
    </source>
</evidence>
<dbReference type="Pfam" id="PF13661">
    <property type="entry name" value="2OG-FeII_Oxy_4"/>
    <property type="match status" value="1"/>
</dbReference>
<dbReference type="InterPro" id="IPR039558">
    <property type="entry name" value="TPA1/OFD1_N"/>
</dbReference>
<dbReference type="InterPro" id="IPR019601">
    <property type="entry name" value="Oxoglutarate/Fe-dep_Oase_C"/>
</dbReference>
<dbReference type="Pfam" id="PF10637">
    <property type="entry name" value="Ofd1_CTDD"/>
    <property type="match status" value="1"/>
</dbReference>
<evidence type="ECO:0000256" key="2">
    <source>
        <dbReference type="ARBA" id="ARBA00007443"/>
    </source>
</evidence>
<feature type="region of interest" description="Disordered" evidence="9">
    <location>
        <begin position="1"/>
        <end position="47"/>
    </location>
</feature>
<evidence type="ECO:0000256" key="9">
    <source>
        <dbReference type="SAM" id="MobiDB-lite"/>
    </source>
</evidence>
<keyword evidence="3" id="KW-0479">Metal-binding</keyword>
<dbReference type="Gene3D" id="2.60.120.620">
    <property type="entry name" value="q2cbj1_9rhob like domain"/>
    <property type="match status" value="1"/>
</dbReference>
<comment type="caution">
    <text evidence="11">The sequence shown here is derived from an EMBL/GenBank/DDBJ whole genome shotgun (WGS) entry which is preliminary data.</text>
</comment>
<evidence type="ECO:0000256" key="1">
    <source>
        <dbReference type="ARBA" id="ARBA00001961"/>
    </source>
</evidence>
<dbReference type="InterPro" id="IPR005123">
    <property type="entry name" value="Oxoglu/Fe-dep_dioxygenase_dom"/>
</dbReference>
<dbReference type="Proteomes" id="UP001149813">
    <property type="component" value="Unassembled WGS sequence"/>
</dbReference>
<evidence type="ECO:0000313" key="11">
    <source>
        <dbReference type="EMBL" id="KAJ1723500.1"/>
    </source>
</evidence>
<dbReference type="GO" id="GO:0005506">
    <property type="term" value="F:iron ion binding"/>
    <property type="evidence" value="ECO:0007669"/>
    <property type="project" value="InterPro"/>
</dbReference>
<dbReference type="GO" id="GO:0031543">
    <property type="term" value="F:peptidyl-proline dioxygenase activity"/>
    <property type="evidence" value="ECO:0007669"/>
    <property type="project" value="UniProtKB-ARBA"/>
</dbReference>
<dbReference type="SMART" id="SM00702">
    <property type="entry name" value="P4Hc"/>
    <property type="match status" value="1"/>
</dbReference>
<dbReference type="PANTHER" id="PTHR12117">
    <property type="entry name" value="HISTONE ACETYLTRANSFERASE COMPLEX"/>
    <property type="match status" value="1"/>
</dbReference>
<dbReference type="Gene3D" id="3.60.130.20">
    <property type="entry name" value="Oxoglutarate/iron-dependent oxygenase, C-terminal degradation domain"/>
    <property type="match status" value="1"/>
</dbReference>
<organism evidence="11 12">
    <name type="scientific">Coemansia erecta</name>
    <dbReference type="NCBI Taxonomy" id="147472"/>
    <lineage>
        <taxon>Eukaryota</taxon>
        <taxon>Fungi</taxon>
        <taxon>Fungi incertae sedis</taxon>
        <taxon>Zoopagomycota</taxon>
        <taxon>Kickxellomycotina</taxon>
        <taxon>Kickxellomycetes</taxon>
        <taxon>Kickxellales</taxon>
        <taxon>Kickxellaceae</taxon>
        <taxon>Coemansia</taxon>
    </lineage>
</organism>
<keyword evidence="7" id="KW-0408">Iron</keyword>
<keyword evidence="6" id="KW-0560">Oxidoreductase</keyword>
<name>A0A9W7Y2J2_9FUNG</name>
<feature type="compositionally biased region" description="Acidic residues" evidence="9">
    <location>
        <begin position="615"/>
        <end position="626"/>
    </location>
</feature>
<comment type="catalytic activity">
    <reaction evidence="8">
        <text>[ribosomal protein uS12]-L-proline + 2-oxoglutarate + O2 = [ribosomal protein uS12]-(3S)-3-hydroxy-L-proline + succinate + CO2</text>
        <dbReference type="Rhea" id="RHEA:54156"/>
        <dbReference type="Rhea" id="RHEA-COMP:13816"/>
        <dbReference type="Rhea" id="RHEA-COMP:13818"/>
        <dbReference type="ChEBI" id="CHEBI:15379"/>
        <dbReference type="ChEBI" id="CHEBI:16526"/>
        <dbReference type="ChEBI" id="CHEBI:16810"/>
        <dbReference type="ChEBI" id="CHEBI:30031"/>
        <dbReference type="ChEBI" id="CHEBI:50342"/>
        <dbReference type="ChEBI" id="CHEBI:85428"/>
    </reaction>
</comment>
<reference evidence="11" key="1">
    <citation type="submission" date="2022-07" db="EMBL/GenBank/DDBJ databases">
        <title>Phylogenomic reconstructions and comparative analyses of Kickxellomycotina fungi.</title>
        <authorList>
            <person name="Reynolds N.K."/>
            <person name="Stajich J.E."/>
            <person name="Barry K."/>
            <person name="Grigoriev I.V."/>
            <person name="Crous P."/>
            <person name="Smith M.E."/>
        </authorList>
    </citation>
    <scope>NUCLEOTIDE SEQUENCE</scope>
    <source>
        <strain evidence="11">NBRC 32514</strain>
    </source>
</reference>
<evidence type="ECO:0000256" key="3">
    <source>
        <dbReference type="ARBA" id="ARBA00022723"/>
    </source>
</evidence>
<accession>A0A9W7Y2J2</accession>
<dbReference type="InterPro" id="IPR051842">
    <property type="entry name" value="uS12_prolyl_hydroxylase"/>
</dbReference>
<dbReference type="GO" id="GO:0006449">
    <property type="term" value="P:regulation of translational termination"/>
    <property type="evidence" value="ECO:0007669"/>
    <property type="project" value="TreeGrafter"/>
</dbReference>
<feature type="domain" description="Fe2OG dioxygenase" evidence="10">
    <location>
        <begin position="167"/>
        <end position="280"/>
    </location>
</feature>
<keyword evidence="4" id="KW-0847">Vitamin C</keyword>
<feature type="compositionally biased region" description="Basic and acidic residues" evidence="9">
    <location>
        <begin position="1"/>
        <end position="17"/>
    </location>
</feature>
<dbReference type="PROSITE" id="PS51471">
    <property type="entry name" value="FE2OG_OXY"/>
    <property type="match status" value="1"/>
</dbReference>
<proteinExistence type="inferred from homology"/>
<dbReference type="EMBL" id="JANBOJ010000064">
    <property type="protein sequence ID" value="KAJ1723500.1"/>
    <property type="molecule type" value="Genomic_DNA"/>
</dbReference>
<dbReference type="GO" id="GO:0005737">
    <property type="term" value="C:cytoplasm"/>
    <property type="evidence" value="ECO:0007669"/>
    <property type="project" value="TreeGrafter"/>
</dbReference>
<evidence type="ECO:0000256" key="6">
    <source>
        <dbReference type="ARBA" id="ARBA00023002"/>
    </source>
</evidence>
<evidence type="ECO:0000256" key="4">
    <source>
        <dbReference type="ARBA" id="ARBA00022896"/>
    </source>
</evidence>
<dbReference type="InterPro" id="IPR006620">
    <property type="entry name" value="Pro_4_hyd_alph"/>
</dbReference>
<dbReference type="PANTHER" id="PTHR12117:SF0">
    <property type="entry name" value="PROLYL 3-HYDROXYLASE OGFOD1"/>
    <property type="match status" value="1"/>
</dbReference>
<evidence type="ECO:0000256" key="7">
    <source>
        <dbReference type="ARBA" id="ARBA00023004"/>
    </source>
</evidence>
<dbReference type="AlphaFoldDB" id="A0A9W7Y2J2"/>
<comment type="cofactor">
    <cofactor evidence="1">
        <name>L-ascorbate</name>
        <dbReference type="ChEBI" id="CHEBI:38290"/>
    </cofactor>
</comment>
<keyword evidence="5" id="KW-0223">Dioxygenase</keyword>
<feature type="region of interest" description="Disordered" evidence="9">
    <location>
        <begin position="605"/>
        <end position="626"/>
    </location>
</feature>
<keyword evidence="12" id="KW-1185">Reference proteome</keyword>
<gene>
    <name evidence="11" type="primary">NUA3_1</name>
    <name evidence="11" type="ORF">LPJ53_002157</name>
</gene>